<dbReference type="EMBL" id="BK015248">
    <property type="protein sequence ID" value="DAD97883.1"/>
    <property type="molecule type" value="Genomic_DNA"/>
</dbReference>
<name>A0A8S5NUZ6_9CAUD</name>
<reference evidence="1" key="1">
    <citation type="journal article" date="2021" name="Proc. Natl. Acad. Sci. U.S.A.">
        <title>A Catalog of Tens of Thousands of Viruses from Human Metagenomes Reveals Hidden Associations with Chronic Diseases.</title>
        <authorList>
            <person name="Tisza M.J."/>
            <person name="Buck C.B."/>
        </authorList>
    </citation>
    <scope>NUCLEOTIDE SEQUENCE</scope>
    <source>
        <strain evidence="1">CtkmZ20</strain>
    </source>
</reference>
<sequence>MRHFSYICIGIGWSSYQLIRLTQWAFPFF</sequence>
<evidence type="ECO:0000313" key="1">
    <source>
        <dbReference type="EMBL" id="DAD97883.1"/>
    </source>
</evidence>
<proteinExistence type="predicted"/>
<accession>A0A8S5NUZ6</accession>
<protein>
    <submittedName>
        <fullName evidence="1">Uncharacterized protein</fullName>
    </submittedName>
</protein>
<organism evidence="1">
    <name type="scientific">Myoviridae sp. ctkmZ20</name>
    <dbReference type="NCBI Taxonomy" id="2825166"/>
    <lineage>
        <taxon>Viruses</taxon>
        <taxon>Duplodnaviria</taxon>
        <taxon>Heunggongvirae</taxon>
        <taxon>Uroviricota</taxon>
        <taxon>Caudoviricetes</taxon>
    </lineage>
</organism>